<dbReference type="Proteomes" id="UP000217083">
    <property type="component" value="Unassembled WGS sequence"/>
</dbReference>
<feature type="transmembrane region" description="Helical" evidence="1">
    <location>
        <begin position="21"/>
        <end position="43"/>
    </location>
</feature>
<feature type="transmembrane region" description="Helical" evidence="1">
    <location>
        <begin position="49"/>
        <end position="65"/>
    </location>
</feature>
<evidence type="ECO:0000256" key="1">
    <source>
        <dbReference type="SAM" id="Phobius"/>
    </source>
</evidence>
<keyword evidence="3" id="KW-1185">Reference proteome</keyword>
<evidence type="ECO:0000313" key="3">
    <source>
        <dbReference type="Proteomes" id="UP000217083"/>
    </source>
</evidence>
<sequence>MGEKVQENQIRHLEEFQSGNTFYMTIVQILLVSIVFSLFFFTWLSKPTAIVFCVIALAIIGFNFMKSTMTTNFLMSVELIVKTDQPEIQYKSIIANLKVQEKIITNRIEFWKWVTPVAIFLTYFGAETLDYMRLSNNLLTAMFIPVLLSFLFLYLLTDRKGKMIEMIADYELELEKYQLQKSWNRVKAN</sequence>
<accession>A0A263BQD2</accession>
<comment type="caution">
    <text evidence="2">The sequence shown here is derived from an EMBL/GenBank/DDBJ whole genome shotgun (WGS) entry which is preliminary data.</text>
</comment>
<protein>
    <submittedName>
        <fullName evidence="2">Uncharacterized protein</fullName>
    </submittedName>
</protein>
<proteinExistence type="predicted"/>
<organism evidence="2 3">
    <name type="scientific">Lottiidibacillus patelloidae</name>
    <dbReference type="NCBI Taxonomy" id="2670334"/>
    <lineage>
        <taxon>Bacteria</taxon>
        <taxon>Bacillati</taxon>
        <taxon>Bacillota</taxon>
        <taxon>Bacilli</taxon>
        <taxon>Bacillales</taxon>
        <taxon>Bacillaceae</taxon>
        <taxon>Lottiidibacillus</taxon>
    </lineage>
</organism>
<dbReference type="AlphaFoldDB" id="A0A263BQD2"/>
<keyword evidence="1" id="KW-0472">Membrane</keyword>
<name>A0A263BQD2_9BACI</name>
<gene>
    <name evidence="2" type="ORF">CIB95_15560</name>
</gene>
<dbReference type="RefSeq" id="WP_094926677.1">
    <property type="nucleotide sequence ID" value="NZ_NPIA01000013.1"/>
</dbReference>
<keyword evidence="1" id="KW-1133">Transmembrane helix</keyword>
<reference evidence="2 3" key="2">
    <citation type="submission" date="2017-09" db="EMBL/GenBank/DDBJ databases">
        <title>Bacillus patelloidae sp. nov., isolated from the intestinal tract of a marine limpet.</title>
        <authorList>
            <person name="Liu R."/>
            <person name="Dong C."/>
            <person name="Shao Z."/>
        </authorList>
    </citation>
    <scope>NUCLEOTIDE SEQUENCE [LARGE SCALE GENOMIC DNA]</scope>
    <source>
        <strain evidence="2 3">SA5d-4</strain>
    </source>
</reference>
<dbReference type="EMBL" id="NPIA01000013">
    <property type="protein sequence ID" value="OZM55778.1"/>
    <property type="molecule type" value="Genomic_DNA"/>
</dbReference>
<keyword evidence="1" id="KW-0812">Transmembrane</keyword>
<feature type="transmembrane region" description="Helical" evidence="1">
    <location>
        <begin position="110"/>
        <end position="126"/>
    </location>
</feature>
<reference evidence="3" key="1">
    <citation type="submission" date="2017-08" db="EMBL/GenBank/DDBJ databases">
        <authorList>
            <person name="Huang Z."/>
        </authorList>
    </citation>
    <scope>NUCLEOTIDE SEQUENCE [LARGE SCALE GENOMIC DNA]</scope>
    <source>
        <strain evidence="3">SA5d-4</strain>
    </source>
</reference>
<feature type="transmembrane region" description="Helical" evidence="1">
    <location>
        <begin position="138"/>
        <end position="156"/>
    </location>
</feature>
<evidence type="ECO:0000313" key="2">
    <source>
        <dbReference type="EMBL" id="OZM55778.1"/>
    </source>
</evidence>